<accession>A0A7J6WFU7</accession>
<evidence type="ECO:0000313" key="3">
    <source>
        <dbReference type="Proteomes" id="UP000554482"/>
    </source>
</evidence>
<evidence type="ECO:0000313" key="2">
    <source>
        <dbReference type="EMBL" id="KAF5195748.1"/>
    </source>
</evidence>
<organism evidence="2 3">
    <name type="scientific">Thalictrum thalictroides</name>
    <name type="common">Rue-anemone</name>
    <name type="synonym">Anemone thalictroides</name>
    <dbReference type="NCBI Taxonomy" id="46969"/>
    <lineage>
        <taxon>Eukaryota</taxon>
        <taxon>Viridiplantae</taxon>
        <taxon>Streptophyta</taxon>
        <taxon>Embryophyta</taxon>
        <taxon>Tracheophyta</taxon>
        <taxon>Spermatophyta</taxon>
        <taxon>Magnoliopsida</taxon>
        <taxon>Ranunculales</taxon>
        <taxon>Ranunculaceae</taxon>
        <taxon>Thalictroideae</taxon>
        <taxon>Thalictrum</taxon>
    </lineage>
</organism>
<proteinExistence type="predicted"/>
<dbReference type="Proteomes" id="UP000554482">
    <property type="component" value="Unassembled WGS sequence"/>
</dbReference>
<name>A0A7J6WFU7_THATH</name>
<gene>
    <name evidence="2" type="ORF">FRX31_014668</name>
</gene>
<protein>
    <submittedName>
        <fullName evidence="2">Uncharacterized protein</fullName>
    </submittedName>
</protein>
<keyword evidence="3" id="KW-1185">Reference proteome</keyword>
<dbReference type="AlphaFoldDB" id="A0A7J6WFU7"/>
<feature type="compositionally biased region" description="Basic and acidic residues" evidence="1">
    <location>
        <begin position="145"/>
        <end position="162"/>
    </location>
</feature>
<reference evidence="2 3" key="1">
    <citation type="submission" date="2020-06" db="EMBL/GenBank/DDBJ databases">
        <title>Transcriptomic and genomic resources for Thalictrum thalictroides and T. hernandezii: Facilitating candidate gene discovery in an emerging model plant lineage.</title>
        <authorList>
            <person name="Arias T."/>
            <person name="Riano-Pachon D.M."/>
            <person name="Di Stilio V.S."/>
        </authorList>
    </citation>
    <scope>NUCLEOTIDE SEQUENCE [LARGE SCALE GENOMIC DNA]</scope>
    <source>
        <strain evidence="3">cv. WT478/WT964</strain>
        <tissue evidence="2">Leaves</tissue>
    </source>
</reference>
<sequence length="199" mass="21777">MHEGVNVGILEYKSAEGKEVGVSSNESGQHKAKRLGFKAGSWAEESDHCIQGKHQGSIWYSLKVNSEMGAYGIHSPKKAIDRNDTLLAIMANIVENKHQGVVEQPKIQFGSFTYNDGSYKTWAGVLGRKVGGAAVWLEKEEVIETTQESKVDNEKPHDKEGSKGSFNIGSKGRNIDISVGLQGDMTSKDVLKEVNQNED</sequence>
<comment type="caution">
    <text evidence="2">The sequence shown here is derived from an EMBL/GenBank/DDBJ whole genome shotgun (WGS) entry which is preliminary data.</text>
</comment>
<feature type="region of interest" description="Disordered" evidence="1">
    <location>
        <begin position="145"/>
        <end position="174"/>
    </location>
</feature>
<dbReference type="EMBL" id="JABWDY010016896">
    <property type="protein sequence ID" value="KAF5195748.1"/>
    <property type="molecule type" value="Genomic_DNA"/>
</dbReference>
<evidence type="ECO:0000256" key="1">
    <source>
        <dbReference type="SAM" id="MobiDB-lite"/>
    </source>
</evidence>